<dbReference type="PANTHER" id="PTHR42939:SF1">
    <property type="entry name" value="ABC TRANSPORTER ATP-BINDING PROTEIN ALBC-RELATED"/>
    <property type="match status" value="1"/>
</dbReference>
<dbReference type="InterPro" id="IPR003593">
    <property type="entry name" value="AAA+_ATPase"/>
</dbReference>
<name>A0A133PXK1_9BACT</name>
<gene>
    <name evidence="5" type="ORF">HMPREF3226_02212</name>
</gene>
<organism evidence="5 6">
    <name type="scientific">Prevotella corporis</name>
    <dbReference type="NCBI Taxonomy" id="28128"/>
    <lineage>
        <taxon>Bacteria</taxon>
        <taxon>Pseudomonadati</taxon>
        <taxon>Bacteroidota</taxon>
        <taxon>Bacteroidia</taxon>
        <taxon>Bacteroidales</taxon>
        <taxon>Prevotellaceae</taxon>
        <taxon>Prevotella</taxon>
    </lineage>
</organism>
<sequence length="234" mass="26475">MEIKIESLKKIYGDNTVIDIPDLTLKSGELIGLVGNNGAGKTTLMRLILDLIKADDGRVLSDGKAVTDDYSWKTYTGSFIDKRFLIDFYSPEEFFDFIAEVYGIDSNALSHRLEAFMPLMRDEIMGTGKYIRNFSEGNRQKIGIIGAMLIHPKILILDEPFNYLDPSSQINISRLIQKVNKEHGTTVLISSHNLNFISEICDRILLMEKGIIVKDLENNDGSAEKELQDYFERG</sequence>
<keyword evidence="1" id="KW-0813">Transport</keyword>
<keyword evidence="6" id="KW-1185">Reference proteome</keyword>
<evidence type="ECO:0000313" key="5">
    <source>
        <dbReference type="EMBL" id="KXA34747.1"/>
    </source>
</evidence>
<evidence type="ECO:0000313" key="6">
    <source>
        <dbReference type="Proteomes" id="UP000070533"/>
    </source>
</evidence>
<evidence type="ECO:0000256" key="2">
    <source>
        <dbReference type="ARBA" id="ARBA00022741"/>
    </source>
</evidence>
<keyword evidence="2" id="KW-0547">Nucleotide-binding</keyword>
<dbReference type="Pfam" id="PF00005">
    <property type="entry name" value="ABC_tran"/>
    <property type="match status" value="1"/>
</dbReference>
<dbReference type="AlphaFoldDB" id="A0A133PXK1"/>
<evidence type="ECO:0000256" key="1">
    <source>
        <dbReference type="ARBA" id="ARBA00022448"/>
    </source>
</evidence>
<accession>A0A133PXK1</accession>
<dbReference type="PATRIC" id="fig|28128.5.peg.2276"/>
<dbReference type="OrthoDB" id="9801987at2"/>
<reference evidence="6" key="1">
    <citation type="submission" date="2016-01" db="EMBL/GenBank/DDBJ databases">
        <authorList>
            <person name="Mitreva M."/>
            <person name="Pepin K.H."/>
            <person name="Mihindukulasuriya K.A."/>
            <person name="Fulton R."/>
            <person name="Fronick C."/>
            <person name="O'Laughlin M."/>
            <person name="Miner T."/>
            <person name="Herter B."/>
            <person name="Rosa B.A."/>
            <person name="Cordes M."/>
            <person name="Tomlinson C."/>
            <person name="Wollam A."/>
            <person name="Palsikar V.B."/>
            <person name="Mardis E.R."/>
            <person name="Wilson R.K."/>
        </authorList>
    </citation>
    <scope>NUCLEOTIDE SEQUENCE [LARGE SCALE GENOMIC DNA]</scope>
    <source>
        <strain evidence="6">MJR7716</strain>
    </source>
</reference>
<comment type="caution">
    <text evidence="5">The sequence shown here is derived from an EMBL/GenBank/DDBJ whole genome shotgun (WGS) entry which is preliminary data.</text>
</comment>
<dbReference type="InterPro" id="IPR051782">
    <property type="entry name" value="ABC_Transporter_VariousFunc"/>
</dbReference>
<proteinExistence type="predicted"/>
<dbReference type="STRING" id="28128.HMPREF3226_02212"/>
<dbReference type="InterPro" id="IPR003439">
    <property type="entry name" value="ABC_transporter-like_ATP-bd"/>
</dbReference>
<keyword evidence="3 5" id="KW-0067">ATP-binding</keyword>
<feature type="domain" description="ABC transporter" evidence="4">
    <location>
        <begin position="3"/>
        <end position="234"/>
    </location>
</feature>
<evidence type="ECO:0000259" key="4">
    <source>
        <dbReference type="PROSITE" id="PS50893"/>
    </source>
</evidence>
<dbReference type="InterPro" id="IPR027417">
    <property type="entry name" value="P-loop_NTPase"/>
</dbReference>
<evidence type="ECO:0000256" key="3">
    <source>
        <dbReference type="ARBA" id="ARBA00022840"/>
    </source>
</evidence>
<dbReference type="Proteomes" id="UP000070533">
    <property type="component" value="Unassembled WGS sequence"/>
</dbReference>
<dbReference type="PROSITE" id="PS50893">
    <property type="entry name" value="ABC_TRANSPORTER_2"/>
    <property type="match status" value="1"/>
</dbReference>
<dbReference type="EMBL" id="LRQG01000197">
    <property type="protein sequence ID" value="KXA34747.1"/>
    <property type="molecule type" value="Genomic_DNA"/>
</dbReference>
<dbReference type="RefSeq" id="WP_028901997.1">
    <property type="nucleotide sequence ID" value="NZ_BAAAXP010000046.1"/>
</dbReference>
<dbReference type="eggNOG" id="COG1131">
    <property type="taxonomic scope" value="Bacteria"/>
</dbReference>
<dbReference type="SMART" id="SM00382">
    <property type="entry name" value="AAA"/>
    <property type="match status" value="1"/>
</dbReference>
<dbReference type="Gene3D" id="3.40.50.300">
    <property type="entry name" value="P-loop containing nucleotide triphosphate hydrolases"/>
    <property type="match status" value="1"/>
</dbReference>
<dbReference type="GO" id="GO:0005524">
    <property type="term" value="F:ATP binding"/>
    <property type="evidence" value="ECO:0007669"/>
    <property type="project" value="UniProtKB-KW"/>
</dbReference>
<dbReference type="SUPFAM" id="SSF52540">
    <property type="entry name" value="P-loop containing nucleoside triphosphate hydrolases"/>
    <property type="match status" value="1"/>
</dbReference>
<dbReference type="CDD" id="cd03230">
    <property type="entry name" value="ABC_DR_subfamily_A"/>
    <property type="match status" value="1"/>
</dbReference>
<dbReference type="GO" id="GO:0016887">
    <property type="term" value="F:ATP hydrolysis activity"/>
    <property type="evidence" value="ECO:0007669"/>
    <property type="project" value="InterPro"/>
</dbReference>
<protein>
    <submittedName>
        <fullName evidence="5">ABC transporter, ATP-binding protein</fullName>
    </submittedName>
</protein>
<dbReference type="PANTHER" id="PTHR42939">
    <property type="entry name" value="ABC TRANSPORTER ATP-BINDING PROTEIN ALBC-RELATED"/>
    <property type="match status" value="1"/>
</dbReference>